<gene>
    <name evidence="4" type="ORF">BCF58_0204</name>
</gene>
<evidence type="ECO:0000256" key="1">
    <source>
        <dbReference type="ARBA" id="ARBA00022729"/>
    </source>
</evidence>
<feature type="domain" description="Secretion system C-terminal sorting" evidence="3">
    <location>
        <begin position="274"/>
        <end position="341"/>
    </location>
</feature>
<dbReference type="Proteomes" id="UP000272428">
    <property type="component" value="Unassembled WGS sequence"/>
</dbReference>
<keyword evidence="5" id="KW-1185">Reference proteome</keyword>
<evidence type="ECO:0000313" key="4">
    <source>
        <dbReference type="EMBL" id="RKT00993.1"/>
    </source>
</evidence>
<keyword evidence="1 2" id="KW-0732">Signal</keyword>
<feature type="signal peptide" evidence="2">
    <location>
        <begin position="1"/>
        <end position="30"/>
    </location>
</feature>
<name>A0A495SLA5_9FLAO</name>
<organism evidence="4 5">
    <name type="scientific">Chryseobacterium defluvii</name>
    <dbReference type="NCBI Taxonomy" id="160396"/>
    <lineage>
        <taxon>Bacteria</taxon>
        <taxon>Pseudomonadati</taxon>
        <taxon>Bacteroidota</taxon>
        <taxon>Flavobacteriia</taxon>
        <taxon>Flavobacteriales</taxon>
        <taxon>Weeksellaceae</taxon>
        <taxon>Chryseobacterium group</taxon>
        <taxon>Chryseobacterium</taxon>
    </lineage>
</organism>
<sequence length="344" mass="36743">MYAIFLSLAKINLMKKTILLLWAGCGLLSAQTTITKAFNDPVVGDAVNGYTVNGTVDNSATGNGVTFMNTGLTQGTASNTTYAAPTATEISTFPGSNIKMVATGNTILYKSSATKLEITGVVTPDATLNFSADNGTFITYPAAFGHSETDNARGTFSSTAASGLFKGTITTTADAYGTLLIGSKTYTNVIRIKSVQNFNLYASFDVIYSNPIGTIINTAYSYYDATHKFALLSSTNGNINVPLLSINQTTNGAQALAEVYLAAIDTVKKESFRIYPNPAQDFIEFRGNTGKYSTAHVYTLDGRLIKTADITSGRIQVSELPQANYFIEISGKEGKSEAMKFIKK</sequence>
<evidence type="ECO:0000256" key="2">
    <source>
        <dbReference type="SAM" id="SignalP"/>
    </source>
</evidence>
<accession>A0A495SLA5</accession>
<dbReference type="EMBL" id="RBXB01000001">
    <property type="protein sequence ID" value="RKT00993.1"/>
    <property type="molecule type" value="Genomic_DNA"/>
</dbReference>
<dbReference type="Pfam" id="PF18962">
    <property type="entry name" value="Por_Secre_tail"/>
    <property type="match status" value="1"/>
</dbReference>
<dbReference type="AlphaFoldDB" id="A0A495SLA5"/>
<reference evidence="4 5" key="1">
    <citation type="submission" date="2018-10" db="EMBL/GenBank/DDBJ databases">
        <title>Genomic Encyclopedia of Archaeal and Bacterial Type Strains, Phase II (KMG-II): from individual species to whole genera.</title>
        <authorList>
            <person name="Goeker M."/>
        </authorList>
    </citation>
    <scope>NUCLEOTIDE SEQUENCE [LARGE SCALE GENOMIC DNA]</scope>
    <source>
        <strain evidence="4 5">DSM 14219</strain>
    </source>
</reference>
<dbReference type="NCBIfam" id="TIGR04183">
    <property type="entry name" value="Por_Secre_tail"/>
    <property type="match status" value="1"/>
</dbReference>
<dbReference type="InterPro" id="IPR026444">
    <property type="entry name" value="Secre_tail"/>
</dbReference>
<protein>
    <submittedName>
        <fullName evidence="4">Putative secreted protein (Por secretion system target)</fullName>
    </submittedName>
</protein>
<evidence type="ECO:0000259" key="3">
    <source>
        <dbReference type="Pfam" id="PF18962"/>
    </source>
</evidence>
<comment type="caution">
    <text evidence="4">The sequence shown here is derived from an EMBL/GenBank/DDBJ whole genome shotgun (WGS) entry which is preliminary data.</text>
</comment>
<proteinExistence type="predicted"/>
<feature type="chain" id="PRO_5019856195" evidence="2">
    <location>
        <begin position="31"/>
        <end position="344"/>
    </location>
</feature>
<evidence type="ECO:0000313" key="5">
    <source>
        <dbReference type="Proteomes" id="UP000272428"/>
    </source>
</evidence>